<keyword evidence="2" id="KW-0678">Repressor</keyword>
<dbReference type="InterPro" id="IPR004143">
    <property type="entry name" value="BPL_LPL_catalytic"/>
</dbReference>
<accession>A0A429ZQG6</accession>
<dbReference type="InterPro" id="IPR030855">
    <property type="entry name" value="Bifunct_BirA"/>
</dbReference>
<name>A0A429ZQG6_9ENTE</name>
<dbReference type="AlphaFoldDB" id="A0A429ZQG6"/>
<dbReference type="GO" id="GO:0005737">
    <property type="term" value="C:cytoplasm"/>
    <property type="evidence" value="ECO:0007669"/>
    <property type="project" value="TreeGrafter"/>
</dbReference>
<dbReference type="InterPro" id="IPR004408">
    <property type="entry name" value="Biotin_CoA_COase_ligase"/>
</dbReference>
<gene>
    <name evidence="2" type="primary">birA</name>
    <name evidence="4" type="ORF">CBF36_01940</name>
</gene>
<reference evidence="4 5" key="1">
    <citation type="submission" date="2017-05" db="EMBL/GenBank/DDBJ databases">
        <title>Vagococcus spp. assemblies.</title>
        <authorList>
            <person name="Gulvik C.A."/>
        </authorList>
    </citation>
    <scope>NUCLEOTIDE SEQUENCE [LARGE SCALE GENOMIC DNA]</scope>
    <source>
        <strain evidence="4 5">SS1994</strain>
    </source>
</reference>
<dbReference type="InterPro" id="IPR036390">
    <property type="entry name" value="WH_DNA-bd_sf"/>
</dbReference>
<feature type="DNA-binding region" description="H-T-H motif" evidence="2">
    <location>
        <begin position="21"/>
        <end position="40"/>
    </location>
</feature>
<comment type="function">
    <text evidence="2">Acts both as a biotin--[acetyl-CoA-carboxylase] ligase and a repressor.</text>
</comment>
<dbReference type="Pfam" id="PF08279">
    <property type="entry name" value="HTH_11"/>
    <property type="match status" value="1"/>
</dbReference>
<evidence type="ECO:0000259" key="3">
    <source>
        <dbReference type="PROSITE" id="PS51733"/>
    </source>
</evidence>
<dbReference type="RefSeq" id="WP_125956137.1">
    <property type="nucleotide sequence ID" value="NZ_JAQEJV010000002.1"/>
</dbReference>
<dbReference type="GO" id="GO:0016740">
    <property type="term" value="F:transferase activity"/>
    <property type="evidence" value="ECO:0007669"/>
    <property type="project" value="UniProtKB-ARBA"/>
</dbReference>
<dbReference type="EMBL" id="NGJT01000002">
    <property type="protein sequence ID" value="RST95953.1"/>
    <property type="molecule type" value="Genomic_DNA"/>
</dbReference>
<dbReference type="InterPro" id="IPR045864">
    <property type="entry name" value="aa-tRNA-synth_II/BPL/LPL"/>
</dbReference>
<feature type="binding site" evidence="2">
    <location>
        <position position="116"/>
    </location>
    <ligand>
        <name>biotin</name>
        <dbReference type="ChEBI" id="CHEBI:57586"/>
    </ligand>
</feature>
<sequence length="324" mass="35613">MSVKDKTLAMLENHRGEFFSGEKLAETLGVSRNAVWKAVKQLETEGYPIKAVKSKGYSLEETSDKLSLQGMLPFLDETIDSSLIQVYESIDSTNNLAKELAVSGAKNGTVIIANEQTKGRGRYGKTFESPKDSGIYMSIILRPEEMPQIDPSLMTAYSAVVVSEVLEQLSGEKIGIKWVNDLFLNGKKVCGILTEAVSNLETGCLDWIVVGIGINVSTKSELFSKNVQSVATALFNNKKTIRNKIAANVINQFFLQASNMTQKSMMQQYREKSIVVGQLVSIVSGADSYVAQVEDIKDNGSLMIKLSNGETRELRFGEVSLKLK</sequence>
<comment type="catalytic activity">
    <reaction evidence="2">
        <text>biotin + L-lysyl-[protein] + ATP = N(6)-biotinyl-L-lysyl-[protein] + AMP + diphosphate + H(+)</text>
        <dbReference type="Rhea" id="RHEA:11756"/>
        <dbReference type="Rhea" id="RHEA-COMP:9752"/>
        <dbReference type="Rhea" id="RHEA-COMP:10505"/>
        <dbReference type="ChEBI" id="CHEBI:15378"/>
        <dbReference type="ChEBI" id="CHEBI:29969"/>
        <dbReference type="ChEBI" id="CHEBI:30616"/>
        <dbReference type="ChEBI" id="CHEBI:33019"/>
        <dbReference type="ChEBI" id="CHEBI:57586"/>
        <dbReference type="ChEBI" id="CHEBI:83144"/>
        <dbReference type="ChEBI" id="CHEBI:456215"/>
        <dbReference type="EC" id="6.3.4.15"/>
    </reaction>
</comment>
<evidence type="ECO:0000256" key="1">
    <source>
        <dbReference type="ARBA" id="ARBA00022598"/>
    </source>
</evidence>
<keyword evidence="2" id="KW-0092">Biotin</keyword>
<dbReference type="GO" id="GO:0009249">
    <property type="term" value="P:protein lipoylation"/>
    <property type="evidence" value="ECO:0007669"/>
    <property type="project" value="UniProtKB-ARBA"/>
</dbReference>
<dbReference type="InterPro" id="IPR008988">
    <property type="entry name" value="Transcriptional_repressor_C"/>
</dbReference>
<keyword evidence="2" id="KW-0547">Nucleotide-binding</keyword>
<feature type="binding site" evidence="2">
    <location>
        <begin position="120"/>
        <end position="122"/>
    </location>
    <ligand>
        <name>biotin</name>
        <dbReference type="ChEBI" id="CHEBI:57586"/>
    </ligand>
</feature>
<comment type="caution">
    <text evidence="4">The sequence shown here is derived from an EMBL/GenBank/DDBJ whole genome shotgun (WGS) entry which is preliminary data.</text>
</comment>
<keyword evidence="2" id="KW-0238">DNA-binding</keyword>
<evidence type="ECO:0000256" key="2">
    <source>
        <dbReference type="HAMAP-Rule" id="MF_00978"/>
    </source>
</evidence>
<dbReference type="OrthoDB" id="9807064at2"/>
<evidence type="ECO:0000313" key="4">
    <source>
        <dbReference type="EMBL" id="RST95953.1"/>
    </source>
</evidence>
<dbReference type="GO" id="GO:0003677">
    <property type="term" value="F:DNA binding"/>
    <property type="evidence" value="ECO:0007669"/>
    <property type="project" value="UniProtKB-UniRule"/>
</dbReference>
<organism evidence="4 5">
    <name type="scientific">Vagococcus bubulae</name>
    <dbReference type="NCBI Taxonomy" id="1977868"/>
    <lineage>
        <taxon>Bacteria</taxon>
        <taxon>Bacillati</taxon>
        <taxon>Bacillota</taxon>
        <taxon>Bacilli</taxon>
        <taxon>Lactobacillales</taxon>
        <taxon>Enterococcaceae</taxon>
        <taxon>Vagococcus</taxon>
    </lineage>
</organism>
<proteinExistence type="inferred from homology"/>
<feature type="binding site" evidence="2">
    <location>
        <begin position="92"/>
        <end position="94"/>
    </location>
    <ligand>
        <name>biotin</name>
        <dbReference type="ChEBI" id="CHEBI:57586"/>
    </ligand>
</feature>
<feature type="domain" description="BPL/LPL catalytic" evidence="3">
    <location>
        <begin position="68"/>
        <end position="261"/>
    </location>
</feature>
<dbReference type="GO" id="GO:0005524">
    <property type="term" value="F:ATP binding"/>
    <property type="evidence" value="ECO:0007669"/>
    <property type="project" value="UniProtKB-UniRule"/>
</dbReference>
<dbReference type="HAMAP" id="MF_00978">
    <property type="entry name" value="Bifunct_BirA"/>
    <property type="match status" value="1"/>
</dbReference>
<dbReference type="PANTHER" id="PTHR12835">
    <property type="entry name" value="BIOTIN PROTEIN LIGASE"/>
    <property type="match status" value="1"/>
</dbReference>
<keyword evidence="2" id="KW-0805">Transcription regulation</keyword>
<dbReference type="Gene3D" id="2.30.30.100">
    <property type="match status" value="1"/>
</dbReference>
<keyword evidence="2" id="KW-0804">Transcription</keyword>
<keyword evidence="1 2" id="KW-0436">Ligase</keyword>
<dbReference type="PANTHER" id="PTHR12835:SF5">
    <property type="entry name" value="BIOTIN--PROTEIN LIGASE"/>
    <property type="match status" value="1"/>
</dbReference>
<keyword evidence="2" id="KW-0067">ATP-binding</keyword>
<comment type="similarity">
    <text evidence="2">Belongs to the biotin--protein ligase family.</text>
</comment>
<dbReference type="InterPro" id="IPR013196">
    <property type="entry name" value="HTH_11"/>
</dbReference>
<dbReference type="PROSITE" id="PS51733">
    <property type="entry name" value="BPL_LPL_CATALYTIC"/>
    <property type="match status" value="1"/>
</dbReference>
<dbReference type="SUPFAM" id="SSF50037">
    <property type="entry name" value="C-terminal domain of transcriptional repressors"/>
    <property type="match status" value="1"/>
</dbReference>
<dbReference type="EC" id="6.3.4.15" evidence="2"/>
<dbReference type="Proteomes" id="UP000288490">
    <property type="component" value="Unassembled WGS sequence"/>
</dbReference>
<dbReference type="CDD" id="cd16442">
    <property type="entry name" value="BPL"/>
    <property type="match status" value="1"/>
</dbReference>
<dbReference type="InterPro" id="IPR036388">
    <property type="entry name" value="WH-like_DNA-bd_sf"/>
</dbReference>
<dbReference type="Pfam" id="PF03099">
    <property type="entry name" value="BPL_LplA_LipB"/>
    <property type="match status" value="1"/>
</dbReference>
<dbReference type="GO" id="GO:0006355">
    <property type="term" value="P:regulation of DNA-templated transcription"/>
    <property type="evidence" value="ECO:0007669"/>
    <property type="project" value="UniProtKB-UniRule"/>
</dbReference>
<dbReference type="SUPFAM" id="SSF46785">
    <property type="entry name" value="Winged helix' DNA-binding domain"/>
    <property type="match status" value="1"/>
</dbReference>
<dbReference type="Gene3D" id="1.10.10.10">
    <property type="entry name" value="Winged helix-like DNA-binding domain superfamily/Winged helix DNA-binding domain"/>
    <property type="match status" value="1"/>
</dbReference>
<protein>
    <recommendedName>
        <fullName evidence="2">Bifunctional ligase/repressor BirA</fullName>
    </recommendedName>
    <alternativeName>
        <fullName evidence="2">Biotin--[acetyl-CoA-carboxylase] ligase</fullName>
        <ecNumber evidence="2">6.3.4.15</ecNumber>
    </alternativeName>
    <alternativeName>
        <fullName evidence="2">Biotin--protein ligase</fullName>
    </alternativeName>
    <alternativeName>
        <fullName evidence="2">Biotin-[acetyl-CoA carboxylase] synthetase</fullName>
    </alternativeName>
</protein>
<dbReference type="NCBIfam" id="TIGR00121">
    <property type="entry name" value="birA_ligase"/>
    <property type="match status" value="1"/>
</dbReference>
<keyword evidence="5" id="KW-1185">Reference proteome</keyword>
<feature type="binding site" evidence="2">
    <location>
        <position position="188"/>
    </location>
    <ligand>
        <name>biotin</name>
        <dbReference type="ChEBI" id="CHEBI:57586"/>
    </ligand>
</feature>
<dbReference type="Gene3D" id="3.30.930.10">
    <property type="entry name" value="Bira Bifunctional Protein, Domain 2"/>
    <property type="match status" value="1"/>
</dbReference>
<evidence type="ECO:0000313" key="5">
    <source>
        <dbReference type="Proteomes" id="UP000288490"/>
    </source>
</evidence>
<dbReference type="SUPFAM" id="SSF55681">
    <property type="entry name" value="Class II aaRS and biotin synthetases"/>
    <property type="match status" value="1"/>
</dbReference>
<dbReference type="GO" id="GO:0004077">
    <property type="term" value="F:biotin--[biotin carboxyl-carrier protein] ligase activity"/>
    <property type="evidence" value="ECO:0007669"/>
    <property type="project" value="UniProtKB-UniRule"/>
</dbReference>